<keyword evidence="1" id="KW-0175">Coiled coil</keyword>
<feature type="region of interest" description="Disordered" evidence="2">
    <location>
        <begin position="141"/>
        <end position="164"/>
    </location>
</feature>
<feature type="coiled-coil region" evidence="1">
    <location>
        <begin position="346"/>
        <end position="373"/>
    </location>
</feature>
<dbReference type="GO" id="GO:0000444">
    <property type="term" value="C:MIS12/MIND type complex"/>
    <property type="evidence" value="ECO:0007669"/>
    <property type="project" value="InterPro"/>
</dbReference>
<protein>
    <submittedName>
        <fullName evidence="3">Uncharacterized protein</fullName>
    </submittedName>
</protein>
<feature type="region of interest" description="Disordered" evidence="2">
    <location>
        <begin position="322"/>
        <end position="342"/>
    </location>
</feature>
<dbReference type="AlphaFoldDB" id="A0A4C2E3V6"/>
<evidence type="ECO:0000313" key="4">
    <source>
        <dbReference type="Proteomes" id="UP000301737"/>
    </source>
</evidence>
<accession>A0A4C2E3V6</accession>
<feature type="compositionally biased region" description="Low complexity" evidence="2">
    <location>
        <begin position="37"/>
        <end position="49"/>
    </location>
</feature>
<proteinExistence type="predicted"/>
<feature type="region of interest" description="Disordered" evidence="2">
    <location>
        <begin position="34"/>
        <end position="60"/>
    </location>
</feature>
<dbReference type="Proteomes" id="UP000301737">
    <property type="component" value="Unassembled WGS sequence"/>
</dbReference>
<feature type="region of interest" description="Disordered" evidence="2">
    <location>
        <begin position="194"/>
        <end position="226"/>
    </location>
</feature>
<dbReference type="InterPro" id="IPR013218">
    <property type="entry name" value="Dsn1/Mis13"/>
</dbReference>
<dbReference type="Pfam" id="PF08202">
    <property type="entry name" value="MIS13"/>
    <property type="match status" value="1"/>
</dbReference>
<comment type="caution">
    <text evidence="3">The sequence shown here is derived from an EMBL/GenBank/DDBJ whole genome shotgun (WGS) entry which is preliminary data.</text>
</comment>
<name>A0A4C2E3V6_9SACH</name>
<dbReference type="GO" id="GO:0007059">
    <property type="term" value="P:chromosome segregation"/>
    <property type="evidence" value="ECO:0007669"/>
    <property type="project" value="InterPro"/>
</dbReference>
<dbReference type="EMBL" id="BIMX01000003">
    <property type="protein sequence ID" value="GCE97986.1"/>
    <property type="molecule type" value="Genomic_DNA"/>
</dbReference>
<dbReference type="PANTHER" id="PTHR14778">
    <property type="entry name" value="KINETOCHORE-ASSOCIATED PROTEIN DSN1 HOMOLOG"/>
    <property type="match status" value="1"/>
</dbReference>
<evidence type="ECO:0000256" key="1">
    <source>
        <dbReference type="SAM" id="Coils"/>
    </source>
</evidence>
<evidence type="ECO:0000256" key="2">
    <source>
        <dbReference type="SAM" id="MobiDB-lite"/>
    </source>
</evidence>
<dbReference type="OrthoDB" id="3364649at2759"/>
<feature type="compositionally biased region" description="Pro residues" evidence="2">
    <location>
        <begin position="141"/>
        <end position="152"/>
    </location>
</feature>
<sequence>MSFRCLITSCSFHVYFVRFIKSTYNNSNYKHLQGKQPMSLERSSTSSSPPRRHHGLRLETIPLDSKSGQEIDSQFERDDDFKFKRHHRSTGLGQRFDSLQDVKRAKRVENFNSSMAFNESQSQHLPYMYYYPVAHTAMPMAPPPPPPQPQPQPMAFQSPSASMMPNSSLQPFYQETPQLLPPPNLYPYNFVQQESPRHSRHRREHRRHEEDEPRIVQSPNRNLPEKDFYRHIGDTSFGKDLQIRQLFNWCITRSLRNKESQPSAPTDGLDANRIALTIIKELVNDLRNGKINIDWEAEESDGNDDNHNDNDDEDTELRELFAEDGNLRLPKQKSKNHRSTMPNVKNIENQKNLADLDSKIESIRKEIQDWAQVLDSQTIDSEWSQIRRITDPQEEQMEESLQDDSSTYEDLIQRIDKLKLHTHLLESHADALSQVSDRKIDILSKDFVKVNLSRQVNTRGLLKGLSNSLVE</sequence>
<dbReference type="PANTHER" id="PTHR14778:SF2">
    <property type="entry name" value="KINETOCHORE-ASSOCIATED PROTEIN DSN1 HOMOLOG"/>
    <property type="match status" value="1"/>
</dbReference>
<reference evidence="3 4" key="1">
    <citation type="submission" date="2019-01" db="EMBL/GenBank/DDBJ databases">
        <title>Draft Genome Sequencing of Zygosaccharomyces mellis Ca-7.</title>
        <authorList>
            <person name="Shiwa Y."/>
            <person name="Kanesaki Y."/>
            <person name="Ishige T."/>
            <person name="Mura K."/>
            <person name="Hori T."/>
            <person name="Tamura T."/>
        </authorList>
    </citation>
    <scope>NUCLEOTIDE SEQUENCE [LARGE SCALE GENOMIC DNA]</scope>
    <source>
        <strain evidence="3 4">Ca-7</strain>
    </source>
</reference>
<dbReference type="GO" id="GO:0051301">
    <property type="term" value="P:cell division"/>
    <property type="evidence" value="ECO:0007669"/>
    <property type="project" value="InterPro"/>
</dbReference>
<keyword evidence="4" id="KW-1185">Reference proteome</keyword>
<feature type="compositionally biased region" description="Low complexity" evidence="2">
    <location>
        <begin position="153"/>
        <end position="162"/>
    </location>
</feature>
<gene>
    <name evidence="3" type="ORF">ZYGM_004375</name>
</gene>
<evidence type="ECO:0000313" key="3">
    <source>
        <dbReference type="EMBL" id="GCE97986.1"/>
    </source>
</evidence>
<organism evidence="3 4">
    <name type="scientific">Zygosaccharomyces mellis</name>
    <dbReference type="NCBI Taxonomy" id="42258"/>
    <lineage>
        <taxon>Eukaryota</taxon>
        <taxon>Fungi</taxon>
        <taxon>Dikarya</taxon>
        <taxon>Ascomycota</taxon>
        <taxon>Saccharomycotina</taxon>
        <taxon>Saccharomycetes</taxon>
        <taxon>Saccharomycetales</taxon>
        <taxon>Saccharomycetaceae</taxon>
        <taxon>Zygosaccharomyces</taxon>
    </lineage>
</organism>